<evidence type="ECO:0000313" key="1">
    <source>
        <dbReference type="EMBL" id="EST48264.1"/>
    </source>
</evidence>
<accession>V6M4K3</accession>
<gene>
    <name evidence="1" type="ORF">SS50377_11605</name>
    <name evidence="2" type="ORF">SS50377_25759</name>
</gene>
<evidence type="ECO:0000313" key="3">
    <source>
        <dbReference type="Proteomes" id="UP000018208"/>
    </source>
</evidence>
<dbReference type="Proteomes" id="UP000018208">
    <property type="component" value="Unassembled WGS sequence"/>
</dbReference>
<organism evidence="1">
    <name type="scientific">Spironucleus salmonicida</name>
    <dbReference type="NCBI Taxonomy" id="348837"/>
    <lineage>
        <taxon>Eukaryota</taxon>
        <taxon>Metamonada</taxon>
        <taxon>Diplomonadida</taxon>
        <taxon>Hexamitidae</taxon>
        <taxon>Hexamitinae</taxon>
        <taxon>Spironucleus</taxon>
    </lineage>
</organism>
<dbReference type="EMBL" id="KI545996">
    <property type="protein sequence ID" value="EST48264.1"/>
    <property type="molecule type" value="Genomic_DNA"/>
</dbReference>
<dbReference type="AlphaFoldDB" id="V6M4K3"/>
<protein>
    <submittedName>
        <fullName evidence="1">Uncharacterized protein</fullName>
    </submittedName>
</protein>
<dbReference type="VEuPathDB" id="GiardiaDB:SS50377_25759"/>
<keyword evidence="3" id="KW-1185">Reference proteome</keyword>
<sequence length="125" mass="14133">MQDLDVLVDYDTSSLINCEHPIPDCYSGACSFYSQNSGPITLITNFYKNVEVSLICIYPGEQNQPTFIKINGTRHQLIFSDDEESQYKISKVQVSFITEKVICEFIGNESVSVKAIRFYGNKLEG</sequence>
<dbReference type="EMBL" id="AUWU02000006">
    <property type="protein sequence ID" value="KAH0571570.1"/>
    <property type="molecule type" value="Genomic_DNA"/>
</dbReference>
<name>V6M4K3_9EUKA</name>
<reference evidence="2" key="2">
    <citation type="submission" date="2020-12" db="EMBL/GenBank/DDBJ databases">
        <title>New Spironucleus salmonicida genome in near-complete chromosomes.</title>
        <authorList>
            <person name="Xu F."/>
            <person name="Kurt Z."/>
            <person name="Jimenez-Gonzalez A."/>
            <person name="Astvaldsson A."/>
            <person name="Andersson J.O."/>
            <person name="Svard S.G."/>
        </authorList>
    </citation>
    <scope>NUCLEOTIDE SEQUENCE</scope>
    <source>
        <strain evidence="2">ATCC 50377</strain>
    </source>
</reference>
<evidence type="ECO:0000313" key="2">
    <source>
        <dbReference type="EMBL" id="KAH0571570.1"/>
    </source>
</evidence>
<proteinExistence type="predicted"/>
<reference evidence="1 2" key="1">
    <citation type="journal article" date="2014" name="PLoS Genet.">
        <title>The Genome of Spironucleus salmonicida Highlights a Fish Pathogen Adapted to Fluctuating Environments.</title>
        <authorList>
            <person name="Xu F."/>
            <person name="Jerlstrom-Hultqvist J."/>
            <person name="Einarsson E."/>
            <person name="Astvaldsson A."/>
            <person name="Svard S.G."/>
            <person name="Andersson J.O."/>
        </authorList>
    </citation>
    <scope>NUCLEOTIDE SEQUENCE</scope>
    <source>
        <strain evidence="2">ATCC 50377</strain>
    </source>
</reference>